<accession>A0A074JYX1</accession>
<dbReference type="OrthoDB" id="9780733at2"/>
<keyword evidence="8" id="KW-1185">Reference proteome</keyword>
<keyword evidence="3" id="KW-0574">Periplasm</keyword>
<evidence type="ECO:0000313" key="8">
    <source>
        <dbReference type="Proteomes" id="UP000027471"/>
    </source>
</evidence>
<evidence type="ECO:0000256" key="4">
    <source>
        <dbReference type="PIRSR" id="PIRSR039026-1"/>
    </source>
</evidence>
<evidence type="ECO:0000256" key="2">
    <source>
        <dbReference type="ARBA" id="ARBA00022729"/>
    </source>
</evidence>
<comment type="caution">
    <text evidence="7">The sequence shown here is derived from an EMBL/GenBank/DDBJ whole genome shotgun (WGS) entry which is preliminary data.</text>
</comment>
<dbReference type="STRING" id="1353528.DT23_12445"/>
<feature type="binding site" evidence="5">
    <location>
        <position position="218"/>
    </location>
    <ligand>
        <name>Na(+)</name>
        <dbReference type="ChEBI" id="CHEBI:29101"/>
    </ligand>
</feature>
<dbReference type="GO" id="GO:0042597">
    <property type="term" value="C:periplasmic space"/>
    <property type="evidence" value="ECO:0007669"/>
    <property type="project" value="UniProtKB-SubCell"/>
</dbReference>
<dbReference type="EMBL" id="AUNB01000015">
    <property type="protein sequence ID" value="KEO60768.1"/>
    <property type="molecule type" value="Genomic_DNA"/>
</dbReference>
<dbReference type="Gene3D" id="3.40.190.170">
    <property type="entry name" value="Bacterial extracellular solute-binding protein, family 7"/>
    <property type="match status" value="1"/>
</dbReference>
<dbReference type="RefSeq" id="WP_051697062.1">
    <property type="nucleotide sequence ID" value="NZ_AUNB01000015.1"/>
</dbReference>
<keyword evidence="5" id="KW-0479">Metal-binding</keyword>
<evidence type="ECO:0000256" key="3">
    <source>
        <dbReference type="ARBA" id="ARBA00022764"/>
    </source>
</evidence>
<evidence type="ECO:0000313" key="7">
    <source>
        <dbReference type="EMBL" id="KEO60768.1"/>
    </source>
</evidence>
<comment type="subcellular location">
    <subcellularLocation>
        <location evidence="1">Periplasm</location>
    </subcellularLocation>
</comment>
<keyword evidence="2 6" id="KW-0732">Signal</keyword>
<dbReference type="CDD" id="cd13604">
    <property type="entry name" value="PBP2_TRAP_ketoacid_lactate_like"/>
    <property type="match status" value="1"/>
</dbReference>
<dbReference type="GO" id="GO:0046872">
    <property type="term" value="F:metal ion binding"/>
    <property type="evidence" value="ECO:0007669"/>
    <property type="project" value="UniProtKB-KW"/>
</dbReference>
<dbReference type="PIRSF" id="PIRSF039026">
    <property type="entry name" value="SiaP"/>
    <property type="match status" value="1"/>
</dbReference>
<dbReference type="Gene3D" id="3.40.190.10">
    <property type="entry name" value="Periplasmic binding protein-like II"/>
    <property type="match status" value="1"/>
</dbReference>
<name>A0A074JYX1_9RHOB</name>
<dbReference type="Pfam" id="PF03480">
    <property type="entry name" value="DctP"/>
    <property type="match status" value="1"/>
</dbReference>
<feature type="binding site" evidence="4">
    <location>
        <position position="159"/>
    </location>
    <ligand>
        <name>substrate</name>
    </ligand>
</feature>
<sequence>MLEKLLSHCGSGFAVSAIALAAALSSVTPVSAQEAFHLDMPTNMSRNSYLGEMAQRMTDDIRLATGGDIDLKFHEDGELIPVPEILNAVSTGAVPAAFTWTGFFGGTIPVGKYFAGTPFGPDTEVLASWIWEGGGLDILQKGFDPIGVQILPCAAQPRESGGYYNKEMDSLEAYQGMKIRMSGWGGEVLTKLGASVVALPGSEIYLAMERGRIDATEYASPLLDESHKFYKLAKYYYFPGWHQSTAWNSLIINQNTWNQFSDEQKAQVTLACRATVQRTMAETIPLQIDALNRMKADGDFEVRKFSPELIKQIHAVWLEVLAENRAKYPLIDEAHASLQEHVKRYAPWNELQALPAGLE</sequence>
<evidence type="ECO:0000256" key="6">
    <source>
        <dbReference type="SAM" id="SignalP"/>
    </source>
</evidence>
<dbReference type="InterPro" id="IPR038404">
    <property type="entry name" value="TRAP_DctP_sf"/>
</dbReference>
<feature type="chain" id="PRO_5001695214" description="C4-dicarboxylate ABC transporter" evidence="6">
    <location>
        <begin position="33"/>
        <end position="359"/>
    </location>
</feature>
<dbReference type="Proteomes" id="UP000027471">
    <property type="component" value="Unassembled WGS sequence"/>
</dbReference>
<dbReference type="InterPro" id="IPR018389">
    <property type="entry name" value="DctP_fam"/>
</dbReference>
<evidence type="ECO:0008006" key="9">
    <source>
        <dbReference type="Google" id="ProtNLM"/>
    </source>
</evidence>
<feature type="binding site" evidence="5">
    <location>
        <position position="217"/>
    </location>
    <ligand>
        <name>substrate</name>
    </ligand>
</feature>
<dbReference type="PANTHER" id="PTHR33376:SF5">
    <property type="entry name" value="EXTRACYTOPLASMIC SOLUTE RECEPTOR PROTEIN"/>
    <property type="match status" value="1"/>
</dbReference>
<dbReference type="GO" id="GO:0031317">
    <property type="term" value="C:tripartite ATP-independent periplasmic transporter complex"/>
    <property type="evidence" value="ECO:0007669"/>
    <property type="project" value="InterPro"/>
</dbReference>
<organism evidence="7 8">
    <name type="scientific">Thioclava indica</name>
    <dbReference type="NCBI Taxonomy" id="1353528"/>
    <lineage>
        <taxon>Bacteria</taxon>
        <taxon>Pseudomonadati</taxon>
        <taxon>Pseudomonadota</taxon>
        <taxon>Alphaproteobacteria</taxon>
        <taxon>Rhodobacterales</taxon>
        <taxon>Paracoccaceae</taxon>
        <taxon>Thioclava</taxon>
    </lineage>
</organism>
<proteinExistence type="predicted"/>
<feature type="binding site" evidence="5">
    <location>
        <position position="243"/>
    </location>
    <ligand>
        <name>substrate</name>
    </ligand>
</feature>
<reference evidence="7 8" key="1">
    <citation type="journal article" date="2015" name="Antonie Van Leeuwenhoek">
        <title>Thioclava indica sp. nov., isolated from surface seawater of the Indian Ocean.</title>
        <authorList>
            <person name="Liu Y."/>
            <person name="Lai Q."/>
            <person name="Du J."/>
            <person name="Xu H."/>
            <person name="Jiang L."/>
            <person name="Shao Z."/>
        </authorList>
    </citation>
    <scope>NUCLEOTIDE SEQUENCE [LARGE SCALE GENOMIC DNA]</scope>
    <source>
        <strain evidence="7 8">DT23-4</strain>
    </source>
</reference>
<dbReference type="InterPro" id="IPR026289">
    <property type="entry name" value="SBP_TakP-like"/>
</dbReference>
<dbReference type="GO" id="GO:0055085">
    <property type="term" value="P:transmembrane transport"/>
    <property type="evidence" value="ECO:0007669"/>
    <property type="project" value="InterPro"/>
</dbReference>
<evidence type="ECO:0000256" key="5">
    <source>
        <dbReference type="PIRSR" id="PIRSR039026-2"/>
    </source>
</evidence>
<feature type="signal peptide" evidence="6">
    <location>
        <begin position="1"/>
        <end position="32"/>
    </location>
</feature>
<feature type="binding site" evidence="4">
    <location>
        <position position="180"/>
    </location>
    <ligand>
        <name>substrate</name>
    </ligand>
</feature>
<evidence type="ECO:0000256" key="1">
    <source>
        <dbReference type="ARBA" id="ARBA00004418"/>
    </source>
</evidence>
<dbReference type="AlphaFoldDB" id="A0A074JYX1"/>
<dbReference type="eggNOG" id="COG4663">
    <property type="taxonomic scope" value="Bacteria"/>
</dbReference>
<protein>
    <recommendedName>
        <fullName evidence="9">C4-dicarboxylate ABC transporter</fullName>
    </recommendedName>
</protein>
<gene>
    <name evidence="7" type="ORF">DT23_12445</name>
</gene>
<dbReference type="PANTHER" id="PTHR33376">
    <property type="match status" value="1"/>
</dbReference>